<dbReference type="EMBL" id="KB744624">
    <property type="protein sequence ID" value="EOA94731.1"/>
    <property type="molecule type" value="Genomic_DNA"/>
</dbReference>
<name>R0JCM9_ANAPL</name>
<dbReference type="AlphaFoldDB" id="R0JCM9"/>
<evidence type="ECO:0000313" key="3">
    <source>
        <dbReference type="Proteomes" id="UP000296049"/>
    </source>
</evidence>
<feature type="region of interest" description="Disordered" evidence="1">
    <location>
        <begin position="1"/>
        <end position="60"/>
    </location>
</feature>
<dbReference type="Proteomes" id="UP000296049">
    <property type="component" value="Unassembled WGS sequence"/>
</dbReference>
<gene>
    <name evidence="2" type="ORF">Anapl_17960</name>
</gene>
<proteinExistence type="predicted"/>
<feature type="compositionally biased region" description="Basic and acidic residues" evidence="1">
    <location>
        <begin position="23"/>
        <end position="60"/>
    </location>
</feature>
<keyword evidence="3" id="KW-1185">Reference proteome</keyword>
<reference evidence="3" key="1">
    <citation type="journal article" date="2013" name="Nat. Genet.">
        <title>The duck genome and transcriptome provide insight into an avian influenza virus reservoir species.</title>
        <authorList>
            <person name="Huang Y."/>
            <person name="Li Y."/>
            <person name="Burt D.W."/>
            <person name="Chen H."/>
            <person name="Zhang Y."/>
            <person name="Qian W."/>
            <person name="Kim H."/>
            <person name="Gan S."/>
            <person name="Zhao Y."/>
            <person name="Li J."/>
            <person name="Yi K."/>
            <person name="Feng H."/>
            <person name="Zhu P."/>
            <person name="Li B."/>
            <person name="Liu Q."/>
            <person name="Fairley S."/>
            <person name="Magor K.E."/>
            <person name="Du Z."/>
            <person name="Hu X."/>
            <person name="Goodman L."/>
            <person name="Tafer H."/>
            <person name="Vignal A."/>
            <person name="Lee T."/>
            <person name="Kim K.W."/>
            <person name="Sheng Z."/>
            <person name="An Y."/>
            <person name="Searle S."/>
            <person name="Herrero J."/>
            <person name="Groenen M.A."/>
            <person name="Crooijmans R.P."/>
            <person name="Faraut T."/>
            <person name="Cai Q."/>
            <person name="Webster R.G."/>
            <person name="Aldridge J.R."/>
            <person name="Warren W.C."/>
            <person name="Bartschat S."/>
            <person name="Kehr S."/>
            <person name="Marz M."/>
            <person name="Stadler P.F."/>
            <person name="Smith J."/>
            <person name="Kraus R.H."/>
            <person name="Zhao Y."/>
            <person name="Ren L."/>
            <person name="Fei J."/>
            <person name="Morisson M."/>
            <person name="Kaiser P."/>
            <person name="Griffin D.K."/>
            <person name="Rao M."/>
            <person name="Pitel F."/>
            <person name="Wang J."/>
            <person name="Li N."/>
        </authorList>
    </citation>
    <scope>NUCLEOTIDE SEQUENCE [LARGE SCALE GENOMIC DNA]</scope>
</reference>
<sequence length="299" mass="33991">MHNATVGPVEMRGAGALDGANQQEKHNSEDLTRNVAGARERDLAGRDDMEKSSCAGHRNERVLPSLAQPVSQKVGEERAVQGLFFRISMENEKKEEVIFQNERHCWTKAPESTNTSNIYFYVPTTGIAIQPSRHPAGWKRGKPCSLRSEICSLFTTSFHRIKSCFQPRWDTQRKKYESSSAEALREGKTWSRDLGTRDEQHNGIYSTRCQTKAETEKKEGKPFFAPSHSLQRETKDVPGRAGNKELFCLQHRFPKYKRKPTKCTEWSTKPHGAESARVSPKELVMQERKMLKALSVLLA</sequence>
<accession>R0JCM9</accession>
<evidence type="ECO:0000313" key="2">
    <source>
        <dbReference type="EMBL" id="EOA94731.1"/>
    </source>
</evidence>
<protein>
    <submittedName>
        <fullName evidence="2">Uncharacterized protein</fullName>
    </submittedName>
</protein>
<organism evidence="2 3">
    <name type="scientific">Anas platyrhynchos</name>
    <name type="common">Mallard</name>
    <name type="synonym">Anas boschas</name>
    <dbReference type="NCBI Taxonomy" id="8839"/>
    <lineage>
        <taxon>Eukaryota</taxon>
        <taxon>Metazoa</taxon>
        <taxon>Chordata</taxon>
        <taxon>Craniata</taxon>
        <taxon>Vertebrata</taxon>
        <taxon>Euteleostomi</taxon>
        <taxon>Archelosauria</taxon>
        <taxon>Archosauria</taxon>
        <taxon>Dinosauria</taxon>
        <taxon>Saurischia</taxon>
        <taxon>Theropoda</taxon>
        <taxon>Coelurosauria</taxon>
        <taxon>Aves</taxon>
        <taxon>Neognathae</taxon>
        <taxon>Galloanserae</taxon>
        <taxon>Anseriformes</taxon>
        <taxon>Anatidae</taxon>
        <taxon>Anatinae</taxon>
        <taxon>Anas</taxon>
    </lineage>
</organism>
<evidence type="ECO:0000256" key="1">
    <source>
        <dbReference type="SAM" id="MobiDB-lite"/>
    </source>
</evidence>